<evidence type="ECO:0000256" key="4">
    <source>
        <dbReference type="SAM" id="Phobius"/>
    </source>
</evidence>
<evidence type="ECO:0000256" key="2">
    <source>
        <dbReference type="ARBA" id="ARBA00029447"/>
    </source>
</evidence>
<dbReference type="Gene3D" id="1.10.287.950">
    <property type="entry name" value="Methyl-accepting chemotaxis protein"/>
    <property type="match status" value="1"/>
</dbReference>
<evidence type="ECO:0000313" key="8">
    <source>
        <dbReference type="Proteomes" id="UP000579281"/>
    </source>
</evidence>
<dbReference type="PANTHER" id="PTHR43531:SF11">
    <property type="entry name" value="METHYL-ACCEPTING CHEMOTAXIS PROTEIN 3"/>
    <property type="match status" value="1"/>
</dbReference>
<keyword evidence="4" id="KW-0472">Membrane</keyword>
<dbReference type="InterPro" id="IPR047347">
    <property type="entry name" value="YvaQ-like_sensor"/>
</dbReference>
<keyword evidence="3" id="KW-0807">Transducer</keyword>
<gene>
    <name evidence="7" type="ORF">HNQ80_002319</name>
</gene>
<dbReference type="GO" id="GO:0006935">
    <property type="term" value="P:chemotaxis"/>
    <property type="evidence" value="ECO:0007669"/>
    <property type="project" value="UniProtKB-KW"/>
</dbReference>
<evidence type="ECO:0000313" key="7">
    <source>
        <dbReference type="EMBL" id="MBB6216220.1"/>
    </source>
</evidence>
<proteinExistence type="inferred from homology"/>
<protein>
    <submittedName>
        <fullName evidence="7">Methyl-accepting chemotaxis protein</fullName>
    </submittedName>
</protein>
<evidence type="ECO:0000256" key="1">
    <source>
        <dbReference type="ARBA" id="ARBA00022500"/>
    </source>
</evidence>
<dbReference type="CDD" id="cd19411">
    <property type="entry name" value="MCP2201-like_sensor"/>
    <property type="match status" value="1"/>
</dbReference>
<keyword evidence="8" id="KW-1185">Reference proteome</keyword>
<dbReference type="Pfam" id="PF00672">
    <property type="entry name" value="HAMP"/>
    <property type="match status" value="1"/>
</dbReference>
<dbReference type="InterPro" id="IPR003660">
    <property type="entry name" value="HAMP_dom"/>
</dbReference>
<dbReference type="CDD" id="cd11386">
    <property type="entry name" value="MCP_signal"/>
    <property type="match status" value="1"/>
</dbReference>
<feature type="domain" description="Methyl-accepting transducer" evidence="5">
    <location>
        <begin position="270"/>
        <end position="499"/>
    </location>
</feature>
<name>A0A841KW26_9FIRM</name>
<dbReference type="CDD" id="cd06225">
    <property type="entry name" value="HAMP"/>
    <property type="match status" value="1"/>
</dbReference>
<dbReference type="RefSeq" id="WP_184310759.1">
    <property type="nucleotide sequence ID" value="NZ_JACHEN010000013.1"/>
</dbReference>
<dbReference type="Pfam" id="PF00015">
    <property type="entry name" value="MCPsignal"/>
    <property type="match status" value="1"/>
</dbReference>
<dbReference type="InterPro" id="IPR051310">
    <property type="entry name" value="MCP_chemotaxis"/>
</dbReference>
<keyword evidence="1" id="KW-0145">Chemotaxis</keyword>
<feature type="transmembrane region" description="Helical" evidence="4">
    <location>
        <begin position="192"/>
        <end position="212"/>
    </location>
</feature>
<comment type="similarity">
    <text evidence="2">Belongs to the methyl-accepting chemotaxis (MCP) protein family.</text>
</comment>
<dbReference type="PRINTS" id="PR00260">
    <property type="entry name" value="CHEMTRNSDUCR"/>
</dbReference>
<dbReference type="GO" id="GO:0005886">
    <property type="term" value="C:plasma membrane"/>
    <property type="evidence" value="ECO:0007669"/>
    <property type="project" value="TreeGrafter"/>
</dbReference>
<dbReference type="Pfam" id="PF12729">
    <property type="entry name" value="4HB_MCP_1"/>
    <property type="match status" value="1"/>
</dbReference>
<reference evidence="7 8" key="1">
    <citation type="submission" date="2020-08" db="EMBL/GenBank/DDBJ databases">
        <title>Genomic Encyclopedia of Type Strains, Phase IV (KMG-IV): sequencing the most valuable type-strain genomes for metagenomic binning, comparative biology and taxonomic classification.</title>
        <authorList>
            <person name="Goeker M."/>
        </authorList>
    </citation>
    <scope>NUCLEOTIDE SEQUENCE [LARGE SCALE GENOMIC DNA]</scope>
    <source>
        <strain evidence="7 8">DSM 103526</strain>
    </source>
</reference>
<dbReference type="EMBL" id="JACHEN010000013">
    <property type="protein sequence ID" value="MBB6216220.1"/>
    <property type="molecule type" value="Genomic_DNA"/>
</dbReference>
<evidence type="ECO:0000259" key="6">
    <source>
        <dbReference type="PROSITE" id="PS50885"/>
    </source>
</evidence>
<dbReference type="GO" id="GO:0007165">
    <property type="term" value="P:signal transduction"/>
    <property type="evidence" value="ECO:0007669"/>
    <property type="project" value="UniProtKB-KW"/>
</dbReference>
<accession>A0A841KW26</accession>
<dbReference type="PROSITE" id="PS50111">
    <property type="entry name" value="CHEMOTAXIS_TRANSDUC_2"/>
    <property type="match status" value="1"/>
</dbReference>
<dbReference type="SUPFAM" id="SSF58104">
    <property type="entry name" value="Methyl-accepting chemotaxis protein (MCP) signaling domain"/>
    <property type="match status" value="1"/>
</dbReference>
<dbReference type="PANTHER" id="PTHR43531">
    <property type="entry name" value="PROTEIN ICFG"/>
    <property type="match status" value="1"/>
</dbReference>
<dbReference type="SMART" id="SM00304">
    <property type="entry name" value="HAMP"/>
    <property type="match status" value="1"/>
</dbReference>
<dbReference type="PROSITE" id="PS50885">
    <property type="entry name" value="HAMP"/>
    <property type="match status" value="1"/>
</dbReference>
<dbReference type="Proteomes" id="UP000579281">
    <property type="component" value="Unassembled WGS sequence"/>
</dbReference>
<evidence type="ECO:0000259" key="5">
    <source>
        <dbReference type="PROSITE" id="PS50111"/>
    </source>
</evidence>
<dbReference type="FunFam" id="1.10.287.950:FF:000001">
    <property type="entry name" value="Methyl-accepting chemotaxis sensory transducer"/>
    <property type="match status" value="1"/>
</dbReference>
<dbReference type="AlphaFoldDB" id="A0A841KW26"/>
<dbReference type="InterPro" id="IPR024478">
    <property type="entry name" value="HlyB_4HB_MCP"/>
</dbReference>
<dbReference type="SMART" id="SM00283">
    <property type="entry name" value="MA"/>
    <property type="match status" value="1"/>
</dbReference>
<feature type="domain" description="HAMP" evidence="6">
    <location>
        <begin position="213"/>
        <end position="265"/>
    </location>
</feature>
<dbReference type="InterPro" id="IPR004089">
    <property type="entry name" value="MCPsignal_dom"/>
</dbReference>
<dbReference type="GO" id="GO:0004888">
    <property type="term" value="F:transmembrane signaling receptor activity"/>
    <property type="evidence" value="ECO:0007669"/>
    <property type="project" value="InterPro"/>
</dbReference>
<dbReference type="InterPro" id="IPR004090">
    <property type="entry name" value="Chemotax_Me-accpt_rcpt"/>
</dbReference>
<keyword evidence="4" id="KW-0812">Transmembrane</keyword>
<comment type="caution">
    <text evidence="7">The sequence shown here is derived from an EMBL/GenBank/DDBJ whole genome shotgun (WGS) entry which is preliminary data.</text>
</comment>
<evidence type="ECO:0000256" key="3">
    <source>
        <dbReference type="PROSITE-ProRule" id="PRU00284"/>
    </source>
</evidence>
<sequence length="576" mass="62594">MKWFSNLKIRVKLISCFIVLAIFTAAVGVIGITNMDKINTRGDDMYYSNFIPSMNLANIQTALQNVRANQLLAVYERDPNKLQLRIDEINRLVEQTNTLLTHYETLIENDGENRQLYNNVKDALVLYRNVRNENLELIKAGRYDEALAALSGVTEARVKVDEELQKLIDYNTKIAEESAKQNTVDYQNQSKVMIAIIVAGIALALGLGLMVASMISKPLNQIVGVANQIADGNLDVAVDVDSKDEVGMLANAFRVMTDNLNDVMSNISTASEQVASGSKQVSESSMELSQGATEQASSIEELTASIEEIASQTRLNAENATQANGLAETAKENAAKGNEQMKQMLKAMDEINDSSSNISKIIKVIDEIAFQTNILALNAAVEAARAGQHGKGFAVVAEEVRNLAARSANAAKETTAMIEGSIKKVEGGTKIANETADALNKIVEGIAKVAGLVNDIAIASNEQASGIAQINQGVSQISQVVQANSATSEETAAASEELSSQAVMLNDQVSRFNLKKKNRSSYRGAEEMNPEVLRMLEHMSEKKRNNTYTYDDDKAEAAATSAKSKIMLSDREFGKY</sequence>
<keyword evidence="4" id="KW-1133">Transmembrane helix</keyword>
<organism evidence="7 8">
    <name type="scientific">Anaerosolibacter carboniphilus</name>
    <dbReference type="NCBI Taxonomy" id="1417629"/>
    <lineage>
        <taxon>Bacteria</taxon>
        <taxon>Bacillati</taxon>
        <taxon>Bacillota</taxon>
        <taxon>Clostridia</taxon>
        <taxon>Peptostreptococcales</taxon>
        <taxon>Thermotaleaceae</taxon>
        <taxon>Anaerosolibacter</taxon>
    </lineage>
</organism>